<evidence type="ECO:0000313" key="3">
    <source>
        <dbReference type="Proteomes" id="UP000199468"/>
    </source>
</evidence>
<name>A0ABY0P390_9HYPH</name>
<proteinExistence type="predicted"/>
<accession>A0ABY0P390</accession>
<dbReference type="RefSeq" id="WP_091859094.1">
    <property type="nucleotide sequence ID" value="NZ_FNBZ01000006.1"/>
</dbReference>
<comment type="caution">
    <text evidence="2">The sequence shown here is derived from an EMBL/GenBank/DDBJ whole genome shotgun (WGS) entry which is preliminary data.</text>
</comment>
<organism evidence="2 3">
    <name type="scientific">Bosea robiniae</name>
    <dbReference type="NCBI Taxonomy" id="1036780"/>
    <lineage>
        <taxon>Bacteria</taxon>
        <taxon>Pseudomonadati</taxon>
        <taxon>Pseudomonadota</taxon>
        <taxon>Alphaproteobacteria</taxon>
        <taxon>Hyphomicrobiales</taxon>
        <taxon>Boseaceae</taxon>
        <taxon>Bosea</taxon>
    </lineage>
</organism>
<dbReference type="Proteomes" id="UP000199468">
    <property type="component" value="Unassembled WGS sequence"/>
</dbReference>
<gene>
    <name evidence="2" type="ORF">SAMN05421844_106110</name>
</gene>
<dbReference type="EMBL" id="FNBZ01000006">
    <property type="protein sequence ID" value="SDG95940.1"/>
    <property type="molecule type" value="Genomic_DNA"/>
</dbReference>
<protein>
    <recommendedName>
        <fullName evidence="4">Lipoprotein SmpA/OmlA domain-containing protein</fullName>
    </recommendedName>
</protein>
<evidence type="ECO:0000256" key="1">
    <source>
        <dbReference type="SAM" id="MobiDB-lite"/>
    </source>
</evidence>
<keyword evidence="3" id="KW-1185">Reference proteome</keyword>
<feature type="region of interest" description="Disordered" evidence="1">
    <location>
        <begin position="32"/>
        <end position="55"/>
    </location>
</feature>
<evidence type="ECO:0008006" key="4">
    <source>
        <dbReference type="Google" id="ProtNLM"/>
    </source>
</evidence>
<sequence length="145" mass="14984">MRLPVLLLCTAALAGCSVDMGGFAFQSETKGGVTTTTTTSGSAGISTQEPVLTPEGECSVGASLDPSTRPLPKEIAPGITECELVKLKGGRPTDVLVGESGKGQREVQVLYSEPGGREIYMFTDNRLSRIVKPGQGDPGAVASSR</sequence>
<evidence type="ECO:0000313" key="2">
    <source>
        <dbReference type="EMBL" id="SDG95940.1"/>
    </source>
</evidence>
<feature type="compositionally biased region" description="Low complexity" evidence="1">
    <location>
        <begin position="32"/>
        <end position="47"/>
    </location>
</feature>
<reference evidence="2 3" key="1">
    <citation type="submission" date="2016-10" db="EMBL/GenBank/DDBJ databases">
        <authorList>
            <person name="Varghese N."/>
            <person name="Submissions S."/>
        </authorList>
    </citation>
    <scope>NUCLEOTIDE SEQUENCE [LARGE SCALE GENOMIC DNA]</scope>
    <source>
        <strain evidence="2 3">DSM 26672</strain>
    </source>
</reference>
<dbReference type="PROSITE" id="PS51257">
    <property type="entry name" value="PROKAR_LIPOPROTEIN"/>
    <property type="match status" value="1"/>
</dbReference>